<evidence type="ECO:0000313" key="2">
    <source>
        <dbReference type="EMBL" id="MFC4585873.1"/>
    </source>
</evidence>
<dbReference type="PROSITE" id="PS50943">
    <property type="entry name" value="HTH_CROC1"/>
    <property type="match status" value="1"/>
</dbReference>
<reference evidence="3" key="1">
    <citation type="journal article" date="2019" name="Int. J. Syst. Evol. Microbiol.">
        <title>The Global Catalogue of Microorganisms (GCM) 10K type strain sequencing project: providing services to taxonomists for standard genome sequencing and annotation.</title>
        <authorList>
            <consortium name="The Broad Institute Genomics Platform"/>
            <consortium name="The Broad Institute Genome Sequencing Center for Infectious Disease"/>
            <person name="Wu L."/>
            <person name="Ma J."/>
        </authorList>
    </citation>
    <scope>NUCLEOTIDE SEQUENCE [LARGE SCALE GENOMIC DNA]</scope>
    <source>
        <strain evidence="3">CCUG 49560</strain>
    </source>
</reference>
<dbReference type="InterPro" id="IPR001387">
    <property type="entry name" value="Cro/C1-type_HTH"/>
</dbReference>
<proteinExistence type="predicted"/>
<dbReference type="Pfam" id="PF13560">
    <property type="entry name" value="HTH_31"/>
    <property type="match status" value="1"/>
</dbReference>
<dbReference type="RefSeq" id="WP_262841144.1">
    <property type="nucleotide sequence ID" value="NZ_JANZYP010000004.1"/>
</dbReference>
<accession>A0ABV9E996</accession>
<dbReference type="Pfam" id="PF19054">
    <property type="entry name" value="DUF5753"/>
    <property type="match status" value="1"/>
</dbReference>
<protein>
    <submittedName>
        <fullName evidence="2">Scr1 family TA system antitoxin-like transcriptional regulator</fullName>
    </submittedName>
</protein>
<dbReference type="InterPro" id="IPR043917">
    <property type="entry name" value="DUF5753"/>
</dbReference>
<feature type="domain" description="HTH cro/C1-type" evidence="1">
    <location>
        <begin position="21"/>
        <end position="76"/>
    </location>
</feature>
<dbReference type="InterPro" id="IPR010982">
    <property type="entry name" value="Lambda_DNA-bd_dom_sf"/>
</dbReference>
<name>A0ABV9E996_9ACTN</name>
<comment type="caution">
    <text evidence="2">The sequence shown here is derived from an EMBL/GenBank/DDBJ whole genome shotgun (WGS) entry which is preliminary data.</text>
</comment>
<evidence type="ECO:0000313" key="3">
    <source>
        <dbReference type="Proteomes" id="UP001595891"/>
    </source>
</evidence>
<dbReference type="SMART" id="SM00530">
    <property type="entry name" value="HTH_XRE"/>
    <property type="match status" value="1"/>
</dbReference>
<dbReference type="Proteomes" id="UP001595891">
    <property type="component" value="Unassembled WGS sequence"/>
</dbReference>
<dbReference type="CDD" id="cd00093">
    <property type="entry name" value="HTH_XRE"/>
    <property type="match status" value="1"/>
</dbReference>
<dbReference type="SUPFAM" id="SSF47413">
    <property type="entry name" value="lambda repressor-like DNA-binding domains"/>
    <property type="match status" value="1"/>
</dbReference>
<dbReference type="Gene3D" id="1.10.260.40">
    <property type="entry name" value="lambda repressor-like DNA-binding domains"/>
    <property type="match status" value="1"/>
</dbReference>
<dbReference type="EMBL" id="JBHSFN010000003">
    <property type="protein sequence ID" value="MFC4585873.1"/>
    <property type="molecule type" value="Genomic_DNA"/>
</dbReference>
<organism evidence="2 3">
    <name type="scientific">Sphaerisporangium corydalis</name>
    <dbReference type="NCBI Taxonomy" id="1441875"/>
    <lineage>
        <taxon>Bacteria</taxon>
        <taxon>Bacillati</taxon>
        <taxon>Actinomycetota</taxon>
        <taxon>Actinomycetes</taxon>
        <taxon>Streptosporangiales</taxon>
        <taxon>Streptosporangiaceae</taxon>
        <taxon>Sphaerisporangium</taxon>
    </lineage>
</organism>
<keyword evidence="3" id="KW-1185">Reference proteome</keyword>
<evidence type="ECO:0000259" key="1">
    <source>
        <dbReference type="PROSITE" id="PS50943"/>
    </source>
</evidence>
<sequence>MTANEMDSGLKSPLARFGAEMRFYRKNAGLSQARVGERLGCSQDLISQIELAKRNPSHDHAEKLDQIFGLTEKNYFMGLYRRIVAPAGGPLYHVRWVEEVESRAGVLRSWDPLLAPGLLQVESYARQIFRRAPMISSTEMDRRLTERMRRKLVLDRQEPPVTVLALLDEGILYRPVGTPEIMREQLDYFLEVSAWPNVTIQVVPISAGCTPGLISQFAIAEGLPGHEPDIVYAESAAQGLITADEAIVAQVRGRYDAIRADALPQSASLTIIEEAREHWTRRI</sequence>
<gene>
    <name evidence="2" type="ORF">ACFO8L_07310</name>
</gene>